<reference evidence="2 3" key="1">
    <citation type="submission" date="2024-08" db="EMBL/GenBank/DDBJ databases">
        <authorList>
            <person name="Lu H."/>
        </authorList>
    </citation>
    <scope>NUCLEOTIDE SEQUENCE [LARGE SCALE GENOMIC DNA]</scope>
    <source>
        <strain evidence="2 3">LYH14W</strain>
    </source>
</reference>
<keyword evidence="2" id="KW-0540">Nuclease</keyword>
<dbReference type="PANTHER" id="PTHR43581:SF4">
    <property type="entry name" value="ATP_GTP PHOSPHATASE"/>
    <property type="match status" value="1"/>
</dbReference>
<keyword evidence="2" id="KW-0378">Hydrolase</keyword>
<keyword evidence="3" id="KW-1185">Reference proteome</keyword>
<dbReference type="Pfam" id="PF13304">
    <property type="entry name" value="AAA_21"/>
    <property type="match status" value="1"/>
</dbReference>
<dbReference type="Proteomes" id="UP001606210">
    <property type="component" value="Unassembled WGS sequence"/>
</dbReference>
<keyword evidence="2" id="KW-0255">Endonuclease</keyword>
<proteinExistence type="predicted"/>
<protein>
    <submittedName>
        <fullName evidence="2">ATP-dependent endonuclease</fullName>
    </submittedName>
</protein>
<feature type="domain" description="ATPase AAA-type core" evidence="1">
    <location>
        <begin position="27"/>
        <end position="292"/>
    </location>
</feature>
<accession>A0ABW7EZN8</accession>
<dbReference type="EMBL" id="JBIGHV010000003">
    <property type="protein sequence ID" value="MFG6429778.1"/>
    <property type="molecule type" value="Genomic_DNA"/>
</dbReference>
<dbReference type="InterPro" id="IPR027417">
    <property type="entry name" value="P-loop_NTPase"/>
</dbReference>
<name>A0ABW7EZN8_9BURK</name>
<dbReference type="CDD" id="cd00267">
    <property type="entry name" value="ABC_ATPase"/>
    <property type="match status" value="1"/>
</dbReference>
<evidence type="ECO:0000313" key="3">
    <source>
        <dbReference type="Proteomes" id="UP001606210"/>
    </source>
</evidence>
<dbReference type="SUPFAM" id="SSF52540">
    <property type="entry name" value="P-loop containing nucleoside triphosphate hydrolases"/>
    <property type="match status" value="1"/>
</dbReference>
<organism evidence="2 3">
    <name type="scientific">Pelomonas parva</name>
    <dbReference type="NCBI Taxonomy" id="3299032"/>
    <lineage>
        <taxon>Bacteria</taxon>
        <taxon>Pseudomonadati</taxon>
        <taxon>Pseudomonadota</taxon>
        <taxon>Betaproteobacteria</taxon>
        <taxon>Burkholderiales</taxon>
        <taxon>Sphaerotilaceae</taxon>
        <taxon>Roseateles</taxon>
    </lineage>
</organism>
<comment type="caution">
    <text evidence="2">The sequence shown here is derived from an EMBL/GenBank/DDBJ whole genome shotgun (WGS) entry which is preliminary data.</text>
</comment>
<sequence length="591" mass="66606">MASLHITSVKFSHYKAFSSYTIHLQEFNVLVGPNNSGKSTVVGAFRILNEGIRKAKAKSPERVEVDGLITQGYKLNIEDLPVASENIFHNYDESRSASVTFKLSNDSTLKLHFPERGVCIMVPEPKSGDVRTPKDFRTKFDLEVAFVPILGPVDQREPLFEKEAARRALMTNGASRNFRNIWYHYPDDFDKFRDMVQSSWPGMDIQMPERDGRQLHMFCPEERYPREICWSGYGFQVWCQMLTFIVKAAKASLLVIDEPDIYLHSDLQRQLVALLRELGPDILIATHSTEIIAECEPTSLLNINKRKTVASRVRDVSQLKRVFTALGSNLNPTLTQLAKTRRVVFVEGLDFQLLSVFARTQGMQRLANRSDFAVVQTEGFNPRRAIDLAAGIEKTVGSKILRAVILDRDYRGDAEVADVKAELERNGFKVHIHGRKEIENYLLVPNCMQAALEGRLKERARRGGKVPATAPAIEPMLLEAMEHFRLDVFAQRLARFQDFKKRTSSHLDPATVNATLLKEFEQRWNETGGPEALAPGKEVLARLNSKLQDAVGVTITDTQIASQFNRASMPSDLGDLLKMLDGFGATDPPET</sequence>
<dbReference type="RefSeq" id="WP_394477521.1">
    <property type="nucleotide sequence ID" value="NZ_JBIGHV010000003.1"/>
</dbReference>
<dbReference type="InterPro" id="IPR003959">
    <property type="entry name" value="ATPase_AAA_core"/>
</dbReference>
<evidence type="ECO:0000259" key="1">
    <source>
        <dbReference type="Pfam" id="PF13304"/>
    </source>
</evidence>
<dbReference type="GO" id="GO:0004519">
    <property type="term" value="F:endonuclease activity"/>
    <property type="evidence" value="ECO:0007669"/>
    <property type="project" value="UniProtKB-KW"/>
</dbReference>
<gene>
    <name evidence="2" type="ORF">ACG00Y_07640</name>
</gene>
<dbReference type="Gene3D" id="3.40.50.300">
    <property type="entry name" value="P-loop containing nucleotide triphosphate hydrolases"/>
    <property type="match status" value="2"/>
</dbReference>
<dbReference type="PANTHER" id="PTHR43581">
    <property type="entry name" value="ATP/GTP PHOSPHATASE"/>
    <property type="match status" value="1"/>
</dbReference>
<dbReference type="InterPro" id="IPR051396">
    <property type="entry name" value="Bact_Antivir_Def_Nuclease"/>
</dbReference>
<evidence type="ECO:0000313" key="2">
    <source>
        <dbReference type="EMBL" id="MFG6429778.1"/>
    </source>
</evidence>